<name>A0A4C1TIL2_EUMVA</name>
<feature type="region of interest" description="Disordered" evidence="1">
    <location>
        <begin position="58"/>
        <end position="143"/>
    </location>
</feature>
<proteinExistence type="predicted"/>
<feature type="compositionally biased region" description="Basic and acidic residues" evidence="1">
    <location>
        <begin position="223"/>
        <end position="248"/>
    </location>
</feature>
<reference evidence="2 3" key="1">
    <citation type="journal article" date="2019" name="Commun. Biol.">
        <title>The bagworm genome reveals a unique fibroin gene that provides high tensile strength.</title>
        <authorList>
            <person name="Kono N."/>
            <person name="Nakamura H."/>
            <person name="Ohtoshi R."/>
            <person name="Tomita M."/>
            <person name="Numata K."/>
            <person name="Arakawa K."/>
        </authorList>
    </citation>
    <scope>NUCLEOTIDE SEQUENCE [LARGE SCALE GENOMIC DNA]</scope>
</reference>
<evidence type="ECO:0000313" key="2">
    <source>
        <dbReference type="EMBL" id="GBP14026.1"/>
    </source>
</evidence>
<evidence type="ECO:0000313" key="3">
    <source>
        <dbReference type="Proteomes" id="UP000299102"/>
    </source>
</evidence>
<protein>
    <submittedName>
        <fullName evidence="2">Uncharacterized protein</fullName>
    </submittedName>
</protein>
<feature type="compositionally biased region" description="Basic residues" evidence="1">
    <location>
        <begin position="58"/>
        <end position="80"/>
    </location>
</feature>
<accession>A0A4C1TIL2</accession>
<organism evidence="2 3">
    <name type="scientific">Eumeta variegata</name>
    <name type="common">Bagworm moth</name>
    <name type="synonym">Eumeta japonica</name>
    <dbReference type="NCBI Taxonomy" id="151549"/>
    <lineage>
        <taxon>Eukaryota</taxon>
        <taxon>Metazoa</taxon>
        <taxon>Ecdysozoa</taxon>
        <taxon>Arthropoda</taxon>
        <taxon>Hexapoda</taxon>
        <taxon>Insecta</taxon>
        <taxon>Pterygota</taxon>
        <taxon>Neoptera</taxon>
        <taxon>Endopterygota</taxon>
        <taxon>Lepidoptera</taxon>
        <taxon>Glossata</taxon>
        <taxon>Ditrysia</taxon>
        <taxon>Tineoidea</taxon>
        <taxon>Psychidae</taxon>
        <taxon>Oiketicinae</taxon>
        <taxon>Eumeta</taxon>
    </lineage>
</organism>
<comment type="caution">
    <text evidence="2">The sequence shown here is derived from an EMBL/GenBank/DDBJ whole genome shotgun (WGS) entry which is preliminary data.</text>
</comment>
<dbReference type="Proteomes" id="UP000299102">
    <property type="component" value="Unassembled WGS sequence"/>
</dbReference>
<gene>
    <name evidence="2" type="ORF">EVAR_102712_1</name>
</gene>
<sequence length="248" mass="27372">MDAAPANGARHVARPNGPPTEHPVSHPYAVADLQLCPSRFGTFGSRNRSVNKQRYKKLRARTAGRRGGRGGGVQKKKTKVSHAQLERFRCGQHDNGRTSRAGGRGLTFRETRPPAAVGQTDLPPAPDARETLVGDGNVPKRNTDYERRGYTVSESYGWATPPSTHPPLHQISYSYPKDRQRTGAFSEALETDPNNETKVFINANSSKALNAARPLPATTATPIRRDNGDGLKHVYDENTWEGQRRERN</sequence>
<feature type="compositionally biased region" description="Basic and acidic residues" evidence="1">
    <location>
        <begin position="84"/>
        <end position="97"/>
    </location>
</feature>
<feature type="region of interest" description="Disordered" evidence="1">
    <location>
        <begin position="212"/>
        <end position="248"/>
    </location>
</feature>
<dbReference type="EMBL" id="BGZK01000061">
    <property type="protein sequence ID" value="GBP14026.1"/>
    <property type="molecule type" value="Genomic_DNA"/>
</dbReference>
<evidence type="ECO:0000256" key="1">
    <source>
        <dbReference type="SAM" id="MobiDB-lite"/>
    </source>
</evidence>
<feature type="compositionally biased region" description="Low complexity" evidence="1">
    <location>
        <begin position="212"/>
        <end position="222"/>
    </location>
</feature>
<dbReference type="AlphaFoldDB" id="A0A4C1TIL2"/>
<feature type="region of interest" description="Disordered" evidence="1">
    <location>
        <begin position="1"/>
        <end position="26"/>
    </location>
</feature>
<keyword evidence="3" id="KW-1185">Reference proteome</keyword>